<dbReference type="EMBL" id="JOKH01000008">
    <property type="protein sequence ID" value="KEQ14031.1"/>
    <property type="molecule type" value="Genomic_DNA"/>
</dbReference>
<sequence length="442" mass="49696">MPEDYVDCFKEKDGVTGLYGRSLYHQGETSGLEEKVPRIKLRKRGSDGADEPLEELTREAGVLQFLREQQVLFRETQGREGMDLHSQLPEPVGNFVLPDASKFLAEVALSEEEHALLQTRVSLDEHSDSCEAYLFQAKPGELYHRYAHETSGEKGLSKENALKALRVAAHDIGVLFRNGFSVPNALPAFHSRFISDLRPYVTLNQLTGFCSQGSFDSWTGPSTEYPNISPFPVVLRDFAEIRKHSELSPVTTELGFDMEDEEAISAVSMNELGNNMLALEMLLARILTREFNSRDPAGFSRSAEEVENELLTLYTILYGEAFDMPEGSEARNRLRAVLKDCDVAGQAARELCYWCETGEYPGWVEHVQKREIPSWVYPQPIPEGQMKTFLEKRLSLLKKTGFMCSTQDPHPRLAAFSSWFLLVQSNCMKTLAVAEGVIHQGG</sequence>
<proteinExistence type="predicted"/>
<dbReference type="AlphaFoldDB" id="A0A081N6F8"/>
<gene>
    <name evidence="1" type="ORF">GZ78_25670</name>
</gene>
<dbReference type="RefSeq" id="WP_034841819.1">
    <property type="nucleotide sequence ID" value="NZ_JOKH01000008.1"/>
</dbReference>
<accession>A0A081N6F8</accession>
<dbReference type="Proteomes" id="UP000028073">
    <property type="component" value="Unassembled WGS sequence"/>
</dbReference>
<evidence type="ECO:0000313" key="2">
    <source>
        <dbReference type="Proteomes" id="UP000028073"/>
    </source>
</evidence>
<protein>
    <submittedName>
        <fullName evidence="1">Uncharacterized protein</fullName>
    </submittedName>
</protein>
<comment type="caution">
    <text evidence="1">The sequence shown here is derived from an EMBL/GenBank/DDBJ whole genome shotgun (WGS) entry which is preliminary data.</text>
</comment>
<reference evidence="1 2" key="1">
    <citation type="submission" date="2014-06" db="EMBL/GenBank/DDBJ databases">
        <title>Whole Genome Sequences of Three Symbiotic Endozoicomonas Bacteria.</title>
        <authorList>
            <person name="Neave M.J."/>
            <person name="Apprill A."/>
            <person name="Voolstra C.R."/>
        </authorList>
    </citation>
    <scope>NUCLEOTIDE SEQUENCE [LARGE SCALE GENOMIC DNA]</scope>
    <source>
        <strain evidence="1 2">DSM 25634</strain>
    </source>
</reference>
<dbReference type="STRING" id="1137799.GZ78_25670"/>
<organism evidence="1 2">
    <name type="scientific">Endozoicomonas numazuensis</name>
    <dbReference type="NCBI Taxonomy" id="1137799"/>
    <lineage>
        <taxon>Bacteria</taxon>
        <taxon>Pseudomonadati</taxon>
        <taxon>Pseudomonadota</taxon>
        <taxon>Gammaproteobacteria</taxon>
        <taxon>Oceanospirillales</taxon>
        <taxon>Endozoicomonadaceae</taxon>
        <taxon>Endozoicomonas</taxon>
    </lineage>
</organism>
<dbReference type="OrthoDB" id="6197379at2"/>
<keyword evidence="2" id="KW-1185">Reference proteome</keyword>
<name>A0A081N6F8_9GAMM</name>
<evidence type="ECO:0000313" key="1">
    <source>
        <dbReference type="EMBL" id="KEQ14031.1"/>
    </source>
</evidence>